<sequence length="111" mass="13066">MELNKYIGNKIRFFREENGYSQEKLAQLLRTSRQTVSRYENGDRKASQDVLYELAQLFGKSMDDFFPPREIDPPNKNGLTIAAHIDDDVTEEELRDILAYIEMKKRLHRGK</sequence>
<dbReference type="Proteomes" id="UP000254879">
    <property type="component" value="Unassembled WGS sequence"/>
</dbReference>
<organism evidence="3 4">
    <name type="scientific">Listeria grayi</name>
    <name type="common">Listeria murrayi</name>
    <dbReference type="NCBI Taxonomy" id="1641"/>
    <lineage>
        <taxon>Bacteria</taxon>
        <taxon>Bacillati</taxon>
        <taxon>Bacillota</taxon>
        <taxon>Bacilli</taxon>
        <taxon>Bacillales</taxon>
        <taxon>Listeriaceae</taxon>
        <taxon>Listeria</taxon>
    </lineage>
</organism>
<dbReference type="PROSITE" id="PS50943">
    <property type="entry name" value="HTH_CROC1"/>
    <property type="match status" value="1"/>
</dbReference>
<dbReference type="RefSeq" id="WP_003756670.1">
    <property type="nucleotide sequence ID" value="NZ_CABKNG010000001.1"/>
</dbReference>
<dbReference type="AlphaFoldDB" id="A0A378MM20"/>
<name>A0A378MM20_LISGR</name>
<dbReference type="PANTHER" id="PTHR46558">
    <property type="entry name" value="TRACRIPTIONAL REGULATORY PROTEIN-RELATED-RELATED"/>
    <property type="match status" value="1"/>
</dbReference>
<accession>A0A378MM20</accession>
<evidence type="ECO:0000313" key="4">
    <source>
        <dbReference type="Proteomes" id="UP000254879"/>
    </source>
</evidence>
<dbReference type="SMART" id="SM00530">
    <property type="entry name" value="HTH_XRE"/>
    <property type="match status" value="1"/>
</dbReference>
<dbReference type="Pfam" id="PF01381">
    <property type="entry name" value="HTH_3"/>
    <property type="match status" value="1"/>
</dbReference>
<evidence type="ECO:0000313" key="3">
    <source>
        <dbReference type="EMBL" id="STY44765.1"/>
    </source>
</evidence>
<gene>
    <name evidence="3" type="ORF">NCTC10815_02119</name>
</gene>
<dbReference type="SUPFAM" id="SSF47413">
    <property type="entry name" value="lambda repressor-like DNA-binding domains"/>
    <property type="match status" value="1"/>
</dbReference>
<dbReference type="InterPro" id="IPR010982">
    <property type="entry name" value="Lambda_DNA-bd_dom_sf"/>
</dbReference>
<reference evidence="3 4" key="1">
    <citation type="submission" date="2018-06" db="EMBL/GenBank/DDBJ databases">
        <authorList>
            <consortium name="Pathogen Informatics"/>
            <person name="Doyle S."/>
        </authorList>
    </citation>
    <scope>NUCLEOTIDE SEQUENCE [LARGE SCALE GENOMIC DNA]</scope>
    <source>
        <strain evidence="4">NCTC 10815</strain>
    </source>
</reference>
<dbReference type="InterPro" id="IPR001387">
    <property type="entry name" value="Cro/C1-type_HTH"/>
</dbReference>
<evidence type="ECO:0000259" key="2">
    <source>
        <dbReference type="PROSITE" id="PS50943"/>
    </source>
</evidence>
<dbReference type="GO" id="GO:0003677">
    <property type="term" value="F:DNA binding"/>
    <property type="evidence" value="ECO:0007669"/>
    <property type="project" value="UniProtKB-KW"/>
</dbReference>
<keyword evidence="1" id="KW-0238">DNA-binding</keyword>
<dbReference type="PANTHER" id="PTHR46558:SF3">
    <property type="entry name" value="TRANSCRIPTIONAL REGULATOR"/>
    <property type="match status" value="1"/>
</dbReference>
<dbReference type="CDD" id="cd00093">
    <property type="entry name" value="HTH_XRE"/>
    <property type="match status" value="1"/>
</dbReference>
<dbReference type="Gene3D" id="1.10.260.40">
    <property type="entry name" value="lambda repressor-like DNA-binding domains"/>
    <property type="match status" value="1"/>
</dbReference>
<feature type="domain" description="HTH cro/C1-type" evidence="2">
    <location>
        <begin position="11"/>
        <end position="65"/>
    </location>
</feature>
<dbReference type="EMBL" id="UGPG01000001">
    <property type="protein sequence ID" value="STY44765.1"/>
    <property type="molecule type" value="Genomic_DNA"/>
</dbReference>
<protein>
    <submittedName>
        <fullName evidence="3">Predicted transcriptional regulator</fullName>
    </submittedName>
</protein>
<proteinExistence type="predicted"/>
<evidence type="ECO:0000256" key="1">
    <source>
        <dbReference type="ARBA" id="ARBA00023125"/>
    </source>
</evidence>